<sequence length="60" mass="6406">MSKIHRLPAVMQVTGLSKASIYLGIKKGTFPAPVKLGERSVGWPSEAIEGWVKSRPTAAA</sequence>
<dbReference type="InterPro" id="IPR010260">
    <property type="entry name" value="AlpA"/>
</dbReference>
<proteinExistence type="predicted"/>
<dbReference type="PANTHER" id="PTHR36154">
    <property type="entry name" value="DNA-BINDING TRANSCRIPTIONAL ACTIVATOR ALPA"/>
    <property type="match status" value="1"/>
</dbReference>
<keyword evidence="2" id="KW-1185">Reference proteome</keyword>
<dbReference type="Proteomes" id="UP000287168">
    <property type="component" value="Unassembled WGS sequence"/>
</dbReference>
<dbReference type="Pfam" id="PF05930">
    <property type="entry name" value="Phage_AlpA"/>
    <property type="match status" value="1"/>
</dbReference>
<reference evidence="1 2" key="1">
    <citation type="journal article" date="2015" name="Int. J. Syst. Evol. Microbiol.">
        <title>Gemmobacter intermedius sp. nov., isolated from a white stork (Ciconia ciconia).</title>
        <authorList>
            <person name="Kampfer P."/>
            <person name="Jerzak L."/>
            <person name="Wilharm G."/>
            <person name="Golke J."/>
            <person name="Busse H.J."/>
            <person name="Glaeser S.P."/>
        </authorList>
    </citation>
    <scope>NUCLEOTIDE SEQUENCE [LARGE SCALE GENOMIC DNA]</scope>
    <source>
        <strain evidence="1 2">119/4</strain>
    </source>
</reference>
<comment type="caution">
    <text evidence="1">The sequence shown here is derived from an EMBL/GenBank/DDBJ whole genome shotgun (WGS) entry which is preliminary data.</text>
</comment>
<accession>A0A3S3YDW2</accession>
<dbReference type="Gene3D" id="1.10.238.160">
    <property type="match status" value="1"/>
</dbReference>
<name>A0A3S3YDW2_9RHOB</name>
<dbReference type="PANTHER" id="PTHR36154:SF1">
    <property type="entry name" value="DNA-BINDING TRANSCRIPTIONAL ACTIVATOR ALPA"/>
    <property type="match status" value="1"/>
</dbReference>
<protein>
    <submittedName>
        <fullName evidence="1">AlpA family transcriptional regulator</fullName>
    </submittedName>
</protein>
<gene>
    <name evidence="1" type="ORF">EP867_15750</name>
</gene>
<dbReference type="AlphaFoldDB" id="A0A3S3YDW2"/>
<dbReference type="InterPro" id="IPR052931">
    <property type="entry name" value="Prophage_regulatory_activator"/>
</dbReference>
<evidence type="ECO:0000313" key="2">
    <source>
        <dbReference type="Proteomes" id="UP000287168"/>
    </source>
</evidence>
<dbReference type="OrthoDB" id="9801242at2"/>
<organism evidence="1 2">
    <name type="scientific">Falsigemmobacter intermedius</name>
    <dbReference type="NCBI Taxonomy" id="1553448"/>
    <lineage>
        <taxon>Bacteria</taxon>
        <taxon>Pseudomonadati</taxon>
        <taxon>Pseudomonadota</taxon>
        <taxon>Alphaproteobacteria</taxon>
        <taxon>Rhodobacterales</taxon>
        <taxon>Paracoccaceae</taxon>
        <taxon>Falsigemmobacter</taxon>
    </lineage>
</organism>
<evidence type="ECO:0000313" key="1">
    <source>
        <dbReference type="EMBL" id="RWY38752.1"/>
    </source>
</evidence>
<dbReference type="RefSeq" id="WP_128490436.1">
    <property type="nucleotide sequence ID" value="NZ_JBHLXB010000006.1"/>
</dbReference>
<dbReference type="EMBL" id="SBLC01000032">
    <property type="protein sequence ID" value="RWY38752.1"/>
    <property type="molecule type" value="Genomic_DNA"/>
</dbReference>